<feature type="region of interest" description="Disordered" evidence="1">
    <location>
        <begin position="1"/>
        <end position="34"/>
    </location>
</feature>
<gene>
    <name evidence="2" type="ORF">J1N35_041372</name>
</gene>
<proteinExistence type="predicted"/>
<sequence length="57" mass="6365">MFGRFPLLGEEEGNDVGDDEEEEEETPTTPLDYEGVFQLDHASTKGMVIHDPSDHNS</sequence>
<keyword evidence="3" id="KW-1185">Reference proteome</keyword>
<feature type="compositionally biased region" description="Acidic residues" evidence="1">
    <location>
        <begin position="9"/>
        <end position="26"/>
    </location>
</feature>
<evidence type="ECO:0000313" key="2">
    <source>
        <dbReference type="EMBL" id="KAH1039629.1"/>
    </source>
</evidence>
<evidence type="ECO:0000256" key="1">
    <source>
        <dbReference type="SAM" id="MobiDB-lite"/>
    </source>
</evidence>
<dbReference type="Proteomes" id="UP000828251">
    <property type="component" value="Unassembled WGS sequence"/>
</dbReference>
<comment type="caution">
    <text evidence="2">The sequence shown here is derived from an EMBL/GenBank/DDBJ whole genome shotgun (WGS) entry which is preliminary data.</text>
</comment>
<protein>
    <submittedName>
        <fullName evidence="2">Uncharacterized protein</fullName>
    </submittedName>
</protein>
<reference evidence="2 3" key="1">
    <citation type="journal article" date="2021" name="Plant Biotechnol. J.">
        <title>Multi-omics assisted identification of the key and species-specific regulatory components of drought-tolerant mechanisms in Gossypium stocksii.</title>
        <authorList>
            <person name="Yu D."/>
            <person name="Ke L."/>
            <person name="Zhang D."/>
            <person name="Wu Y."/>
            <person name="Sun Y."/>
            <person name="Mei J."/>
            <person name="Sun J."/>
            <person name="Sun Y."/>
        </authorList>
    </citation>
    <scope>NUCLEOTIDE SEQUENCE [LARGE SCALE GENOMIC DNA]</scope>
    <source>
        <strain evidence="3">cv. E1</strain>
        <tissue evidence="2">Leaf</tissue>
    </source>
</reference>
<organism evidence="2 3">
    <name type="scientific">Gossypium stocksii</name>
    <dbReference type="NCBI Taxonomy" id="47602"/>
    <lineage>
        <taxon>Eukaryota</taxon>
        <taxon>Viridiplantae</taxon>
        <taxon>Streptophyta</taxon>
        <taxon>Embryophyta</taxon>
        <taxon>Tracheophyta</taxon>
        <taxon>Spermatophyta</taxon>
        <taxon>Magnoliopsida</taxon>
        <taxon>eudicotyledons</taxon>
        <taxon>Gunneridae</taxon>
        <taxon>Pentapetalae</taxon>
        <taxon>rosids</taxon>
        <taxon>malvids</taxon>
        <taxon>Malvales</taxon>
        <taxon>Malvaceae</taxon>
        <taxon>Malvoideae</taxon>
        <taxon>Gossypium</taxon>
    </lineage>
</organism>
<dbReference type="AlphaFoldDB" id="A0A9D3ZJM8"/>
<accession>A0A9D3ZJM8</accession>
<evidence type="ECO:0000313" key="3">
    <source>
        <dbReference type="Proteomes" id="UP000828251"/>
    </source>
</evidence>
<name>A0A9D3ZJM8_9ROSI</name>
<feature type="non-terminal residue" evidence="2">
    <location>
        <position position="57"/>
    </location>
</feature>
<dbReference type="EMBL" id="JAIQCV010000012">
    <property type="protein sequence ID" value="KAH1039629.1"/>
    <property type="molecule type" value="Genomic_DNA"/>
</dbReference>